<proteinExistence type="predicted"/>
<keyword evidence="2" id="KW-1185">Reference proteome</keyword>
<dbReference type="Proteomes" id="UP000478052">
    <property type="component" value="Unassembled WGS sequence"/>
</dbReference>
<dbReference type="EMBL" id="VUJU01007368">
    <property type="protein sequence ID" value="KAF0745998.1"/>
    <property type="molecule type" value="Genomic_DNA"/>
</dbReference>
<feature type="non-terminal residue" evidence="1">
    <location>
        <position position="184"/>
    </location>
</feature>
<gene>
    <name evidence="1" type="ORF">FWK35_00028739</name>
</gene>
<evidence type="ECO:0008006" key="3">
    <source>
        <dbReference type="Google" id="ProtNLM"/>
    </source>
</evidence>
<organism evidence="1 2">
    <name type="scientific">Aphis craccivora</name>
    <name type="common">Cowpea aphid</name>
    <dbReference type="NCBI Taxonomy" id="307492"/>
    <lineage>
        <taxon>Eukaryota</taxon>
        <taxon>Metazoa</taxon>
        <taxon>Ecdysozoa</taxon>
        <taxon>Arthropoda</taxon>
        <taxon>Hexapoda</taxon>
        <taxon>Insecta</taxon>
        <taxon>Pterygota</taxon>
        <taxon>Neoptera</taxon>
        <taxon>Paraneoptera</taxon>
        <taxon>Hemiptera</taxon>
        <taxon>Sternorrhyncha</taxon>
        <taxon>Aphidomorpha</taxon>
        <taxon>Aphidoidea</taxon>
        <taxon>Aphididae</taxon>
        <taxon>Aphidini</taxon>
        <taxon>Aphis</taxon>
        <taxon>Aphis</taxon>
    </lineage>
</organism>
<protein>
    <recommendedName>
        <fullName evidence="3">FLYWCH-type domain-containing protein</fullName>
    </recommendedName>
</protein>
<evidence type="ECO:0000313" key="1">
    <source>
        <dbReference type="EMBL" id="KAF0745998.1"/>
    </source>
</evidence>
<dbReference type="AlphaFoldDB" id="A0A6G0XZE7"/>
<evidence type="ECO:0000313" key="2">
    <source>
        <dbReference type="Proteomes" id="UP000478052"/>
    </source>
</evidence>
<accession>A0A6G0XZE7</accession>
<comment type="caution">
    <text evidence="1">The sequence shown here is derived from an EMBL/GenBank/DDBJ whole genome shotgun (WGS) entry which is preliminary data.</text>
</comment>
<sequence>MLNIVKFNEKGIKIIVGGYSYTLQHTLIKTKRRKCSNKTKNNCPGTLSSSWELTNSVLQIEHNHAGNNQIEIIENFKNEIKSRSRRTCDKPSQIFAEAVSQIPAKASIVFTKRKNQRTSNNPALNCINDVVIEGCLHHIMYQSSYRKIQDLGLTNMYKNSDEFSHFCGILDGLAFLPLDVFSRE</sequence>
<reference evidence="1 2" key="1">
    <citation type="submission" date="2019-08" db="EMBL/GenBank/DDBJ databases">
        <title>Whole genome of Aphis craccivora.</title>
        <authorList>
            <person name="Voronova N.V."/>
            <person name="Shulinski R.S."/>
            <person name="Bandarenka Y.V."/>
            <person name="Zhorov D.G."/>
            <person name="Warner D."/>
        </authorList>
    </citation>
    <scope>NUCLEOTIDE SEQUENCE [LARGE SCALE GENOMIC DNA]</scope>
    <source>
        <strain evidence="1">180601</strain>
        <tissue evidence="1">Whole Body</tissue>
    </source>
</reference>
<dbReference type="Gene3D" id="2.20.25.240">
    <property type="match status" value="1"/>
</dbReference>
<name>A0A6G0XZE7_APHCR</name>